<dbReference type="GO" id="GO:0009253">
    <property type="term" value="P:peptidoglycan catabolic process"/>
    <property type="evidence" value="ECO:0007669"/>
    <property type="project" value="InterPro"/>
</dbReference>
<protein>
    <recommendedName>
        <fullName evidence="9">Peptidoglycan recognition protein family domain-containing protein</fullName>
    </recommendedName>
</protein>
<dbReference type="EMBL" id="CALOZG010000087">
    <property type="protein sequence ID" value="CAH4038512.1"/>
    <property type="molecule type" value="Genomic_DNA"/>
</dbReference>
<evidence type="ECO:0000256" key="2">
    <source>
        <dbReference type="ARBA" id="ARBA00022588"/>
    </source>
</evidence>
<dbReference type="PANTHER" id="PTHR11022:SF41">
    <property type="entry name" value="PEPTIDOGLYCAN-RECOGNITION PROTEIN LC-RELATED"/>
    <property type="match status" value="1"/>
</dbReference>
<dbReference type="GO" id="GO:0045087">
    <property type="term" value="P:innate immune response"/>
    <property type="evidence" value="ECO:0007669"/>
    <property type="project" value="UniProtKB-KW"/>
</dbReference>
<dbReference type="SMART" id="SM00644">
    <property type="entry name" value="Ami_2"/>
    <property type="match status" value="1"/>
</dbReference>
<evidence type="ECO:0000259" key="6">
    <source>
        <dbReference type="SMART" id="SM00701"/>
    </source>
</evidence>
<keyword evidence="4" id="KW-0812">Transmembrane</keyword>
<name>A0A9P0TZL7_PIEBR</name>
<evidence type="ECO:0000313" key="7">
    <source>
        <dbReference type="EMBL" id="CAH4038512.1"/>
    </source>
</evidence>
<evidence type="ECO:0000256" key="3">
    <source>
        <dbReference type="ARBA" id="ARBA00022859"/>
    </source>
</evidence>
<dbReference type="GO" id="GO:0008270">
    <property type="term" value="F:zinc ion binding"/>
    <property type="evidence" value="ECO:0007669"/>
    <property type="project" value="InterPro"/>
</dbReference>
<evidence type="ECO:0000256" key="4">
    <source>
        <dbReference type="SAM" id="Phobius"/>
    </source>
</evidence>
<sequence>MITASVADAALWGVEERVRNGLGAVNSLAVNDDRIAPVPSTAAATPSISNLNVNNSKKVHIGPKFVSVTQNVQNQELVKELSFPKYLWNIVKNSSRTERLSCAAAITVLITCIALIGYFTGQSANTSEPPIDKAPHEWRITREMWLARPYNYTHTLDTFEPLMLVIFQHTVSPQCSLFKNCAAELRNLQGYFISHYDYDIPYNFLIGNDGRVYEGRGWNIEGAHTFGYNRCSIGIGFIGDYRGEIESHASVTEAQLNRTRMLLEEGVRLGHLRKDFLVIGAKDLGPTASPGSILNNAIKQWPNYDHKNRFYKLNCEKIEEKFGNTTLY</sequence>
<keyword evidence="3" id="KW-0391">Immunity</keyword>
<dbReference type="Gene3D" id="3.40.80.10">
    <property type="entry name" value="Peptidoglycan recognition protein-like"/>
    <property type="match status" value="1"/>
</dbReference>
<dbReference type="PANTHER" id="PTHR11022">
    <property type="entry name" value="PEPTIDOGLYCAN RECOGNITION PROTEIN"/>
    <property type="match status" value="1"/>
</dbReference>
<keyword evidence="4" id="KW-0472">Membrane</keyword>
<feature type="domain" description="Peptidoglycan recognition protein family" evidence="6">
    <location>
        <begin position="140"/>
        <end position="285"/>
    </location>
</feature>
<proteinExistence type="inferred from homology"/>
<dbReference type="InterPro" id="IPR036505">
    <property type="entry name" value="Amidase/PGRP_sf"/>
</dbReference>
<evidence type="ECO:0000259" key="5">
    <source>
        <dbReference type="SMART" id="SM00644"/>
    </source>
</evidence>
<keyword evidence="8" id="KW-1185">Reference proteome</keyword>
<reference evidence="7" key="1">
    <citation type="submission" date="2022-05" db="EMBL/GenBank/DDBJ databases">
        <authorList>
            <person name="Okamura Y."/>
        </authorList>
    </citation>
    <scope>NUCLEOTIDE SEQUENCE</scope>
</reference>
<accession>A0A9P0TZL7</accession>
<dbReference type="AlphaFoldDB" id="A0A9P0TZL7"/>
<dbReference type="GO" id="GO:0008745">
    <property type="term" value="F:N-acetylmuramoyl-L-alanine amidase activity"/>
    <property type="evidence" value="ECO:0007669"/>
    <property type="project" value="InterPro"/>
</dbReference>
<keyword evidence="4" id="KW-1133">Transmembrane helix</keyword>
<evidence type="ECO:0008006" key="9">
    <source>
        <dbReference type="Google" id="ProtNLM"/>
    </source>
</evidence>
<dbReference type="SMART" id="SM00701">
    <property type="entry name" value="PGRP"/>
    <property type="match status" value="1"/>
</dbReference>
<dbReference type="InterPro" id="IPR002502">
    <property type="entry name" value="Amidase_domain"/>
</dbReference>
<dbReference type="InterPro" id="IPR015510">
    <property type="entry name" value="PGRP"/>
</dbReference>
<gene>
    <name evidence="7" type="ORF">PIBRA_LOCUS14065</name>
</gene>
<feature type="domain" description="N-acetylmuramoyl-L-alanine amidase" evidence="5">
    <location>
        <begin position="150"/>
        <end position="291"/>
    </location>
</feature>
<comment type="similarity">
    <text evidence="1">Belongs to the N-acetylmuramoyl-L-alanine amidase 2 family.</text>
</comment>
<dbReference type="Pfam" id="PF01510">
    <property type="entry name" value="Amidase_2"/>
    <property type="match status" value="1"/>
</dbReference>
<dbReference type="SUPFAM" id="SSF55846">
    <property type="entry name" value="N-acetylmuramoyl-L-alanine amidase-like"/>
    <property type="match status" value="1"/>
</dbReference>
<dbReference type="CDD" id="cd06583">
    <property type="entry name" value="PGRP"/>
    <property type="match status" value="1"/>
</dbReference>
<organism evidence="7 8">
    <name type="scientific">Pieris brassicae</name>
    <name type="common">White butterfly</name>
    <name type="synonym">Large white butterfly</name>
    <dbReference type="NCBI Taxonomy" id="7116"/>
    <lineage>
        <taxon>Eukaryota</taxon>
        <taxon>Metazoa</taxon>
        <taxon>Ecdysozoa</taxon>
        <taxon>Arthropoda</taxon>
        <taxon>Hexapoda</taxon>
        <taxon>Insecta</taxon>
        <taxon>Pterygota</taxon>
        <taxon>Neoptera</taxon>
        <taxon>Endopterygota</taxon>
        <taxon>Lepidoptera</taxon>
        <taxon>Glossata</taxon>
        <taxon>Ditrysia</taxon>
        <taxon>Papilionoidea</taxon>
        <taxon>Pieridae</taxon>
        <taxon>Pierinae</taxon>
        <taxon>Pieris</taxon>
    </lineage>
</organism>
<keyword evidence="2" id="KW-0399">Innate immunity</keyword>
<dbReference type="Proteomes" id="UP001152562">
    <property type="component" value="Unassembled WGS sequence"/>
</dbReference>
<dbReference type="InterPro" id="IPR006619">
    <property type="entry name" value="PGRP_domain_met/bac"/>
</dbReference>
<evidence type="ECO:0000313" key="8">
    <source>
        <dbReference type="Proteomes" id="UP001152562"/>
    </source>
</evidence>
<feature type="transmembrane region" description="Helical" evidence="4">
    <location>
        <begin position="100"/>
        <end position="119"/>
    </location>
</feature>
<evidence type="ECO:0000256" key="1">
    <source>
        <dbReference type="ARBA" id="ARBA00007553"/>
    </source>
</evidence>
<comment type="caution">
    <text evidence="7">The sequence shown here is derived from an EMBL/GenBank/DDBJ whole genome shotgun (WGS) entry which is preliminary data.</text>
</comment>